<dbReference type="PROSITE" id="PS51257">
    <property type="entry name" value="PROKAR_LIPOPROTEIN"/>
    <property type="match status" value="1"/>
</dbReference>
<evidence type="ECO:0000256" key="1">
    <source>
        <dbReference type="SAM" id="Phobius"/>
    </source>
</evidence>
<dbReference type="Proteomes" id="UP000617628">
    <property type="component" value="Unassembled WGS sequence"/>
</dbReference>
<feature type="transmembrane region" description="Helical" evidence="1">
    <location>
        <begin position="12"/>
        <end position="40"/>
    </location>
</feature>
<keyword evidence="1" id="KW-0812">Transmembrane</keyword>
<feature type="transmembrane region" description="Helical" evidence="1">
    <location>
        <begin position="74"/>
        <end position="99"/>
    </location>
</feature>
<sequence>MEIISKVIEVILTAGLIGSAITFMACVILMFATIISIMIAQRREKLSYQELGKLSGIEKYKNRTERIRRIAFRAWWAALAFGLSLIISVVVFGLTSAAFE</sequence>
<keyword evidence="1" id="KW-0472">Membrane</keyword>
<keyword evidence="1" id="KW-1133">Transmembrane helix</keyword>
<evidence type="ECO:0000313" key="3">
    <source>
        <dbReference type="Proteomes" id="UP000617628"/>
    </source>
</evidence>
<organism evidence="2 3">
    <name type="scientific">Pelagicoccus mobilis</name>
    <dbReference type="NCBI Taxonomy" id="415221"/>
    <lineage>
        <taxon>Bacteria</taxon>
        <taxon>Pseudomonadati</taxon>
        <taxon>Verrucomicrobiota</taxon>
        <taxon>Opitutia</taxon>
        <taxon>Puniceicoccales</taxon>
        <taxon>Pelagicoccaceae</taxon>
        <taxon>Pelagicoccus</taxon>
    </lineage>
</organism>
<evidence type="ECO:0000313" key="2">
    <source>
        <dbReference type="EMBL" id="MBK1880707.1"/>
    </source>
</evidence>
<dbReference type="EMBL" id="JAENIL010000124">
    <property type="protein sequence ID" value="MBK1880707.1"/>
    <property type="molecule type" value="Genomic_DNA"/>
</dbReference>
<dbReference type="AlphaFoldDB" id="A0A934S6N1"/>
<name>A0A934S6N1_9BACT</name>
<accession>A0A934S6N1</accession>
<reference evidence="2" key="1">
    <citation type="submission" date="2021-01" db="EMBL/GenBank/DDBJ databases">
        <title>Modified the classification status of verrucomicrobia.</title>
        <authorList>
            <person name="Feng X."/>
        </authorList>
    </citation>
    <scope>NUCLEOTIDE SEQUENCE</scope>
    <source>
        <strain evidence="2">KCTC 13126</strain>
    </source>
</reference>
<keyword evidence="3" id="KW-1185">Reference proteome</keyword>
<dbReference type="RefSeq" id="WP_200359952.1">
    <property type="nucleotide sequence ID" value="NZ_JAENIL010000124.1"/>
</dbReference>
<proteinExistence type="predicted"/>
<gene>
    <name evidence="2" type="ORF">JIN87_27745</name>
</gene>
<comment type="caution">
    <text evidence="2">The sequence shown here is derived from an EMBL/GenBank/DDBJ whole genome shotgun (WGS) entry which is preliminary data.</text>
</comment>
<protein>
    <submittedName>
        <fullName evidence="2">Uncharacterized protein</fullName>
    </submittedName>
</protein>